<evidence type="ECO:0000313" key="2">
    <source>
        <dbReference type="EMBL" id="CAB4752396.1"/>
    </source>
</evidence>
<dbReference type="EMBL" id="CAEZYU010000091">
    <property type="protein sequence ID" value="CAB4752396.1"/>
    <property type="molecule type" value="Genomic_DNA"/>
</dbReference>
<proteinExistence type="predicted"/>
<sequence length="246" mass="26290">MTPDELLAEACPQIRDLGWAHYFVAETMNQGTELGLDGFKFYFLGRGGVLGDVDASMVQAAFGYFEPTVLADAWSTGSEICSPSVAAAVFWECAAELGRRKLTGVEGLDAFVAAADKVNDAADPTALTLYAGARRMPLADDAPARAMQLISLLREFRGSAHLLALRAVGLDSVVAHAISRPNDMAMFGWADDAAGDISDGQREQREEAELLTDEIVLPAYLALDEDEQQALLDGLRHIGPLLTSAG</sequence>
<dbReference type="AlphaFoldDB" id="A0A6J6TZ05"/>
<gene>
    <name evidence="1" type="ORF">UFOPK1358_01345</name>
    <name evidence="2" type="ORF">UFOPK2766_01733</name>
    <name evidence="3" type="ORF">UFOPK3519_00122</name>
</gene>
<evidence type="ECO:0000313" key="3">
    <source>
        <dbReference type="EMBL" id="CAB4889414.1"/>
    </source>
</evidence>
<dbReference type="EMBL" id="CAEZSF010000140">
    <property type="protein sequence ID" value="CAB4546494.1"/>
    <property type="molecule type" value="Genomic_DNA"/>
</dbReference>
<organism evidence="2">
    <name type="scientific">freshwater metagenome</name>
    <dbReference type="NCBI Taxonomy" id="449393"/>
    <lineage>
        <taxon>unclassified sequences</taxon>
        <taxon>metagenomes</taxon>
        <taxon>ecological metagenomes</taxon>
    </lineage>
</organism>
<dbReference type="Pfam" id="PF21863">
    <property type="entry name" value="HTH_67"/>
    <property type="match status" value="1"/>
</dbReference>
<dbReference type="EMBL" id="CAFBMG010000005">
    <property type="protein sequence ID" value="CAB4889414.1"/>
    <property type="molecule type" value="Genomic_DNA"/>
</dbReference>
<dbReference type="InterPro" id="IPR054058">
    <property type="entry name" value="HTH_67"/>
</dbReference>
<dbReference type="NCBIfam" id="NF047719">
    <property type="entry name" value="SCO6745_fam_HTH"/>
    <property type="match status" value="1"/>
</dbReference>
<protein>
    <submittedName>
        <fullName evidence="2">Unannotated protein</fullName>
    </submittedName>
</protein>
<accession>A0A6J6TZ05</accession>
<evidence type="ECO:0000313" key="1">
    <source>
        <dbReference type="EMBL" id="CAB4546494.1"/>
    </source>
</evidence>
<reference evidence="2" key="1">
    <citation type="submission" date="2020-05" db="EMBL/GenBank/DDBJ databases">
        <authorList>
            <person name="Chiriac C."/>
            <person name="Salcher M."/>
            <person name="Ghai R."/>
            <person name="Kavagutti S V."/>
        </authorList>
    </citation>
    <scope>NUCLEOTIDE SEQUENCE</scope>
</reference>
<name>A0A6J6TZ05_9ZZZZ</name>